<sequence>MKILSDSHAEVTPRPCRTDRSMSFDSEISTEEFLAGDGDEVCEIFNAANLTFLSTHRAAAKHEDGNGDDDGDDDLQWANARLPLQPASRRSGYGDGKGRAKNKWGKENRARFTRNLASSSIAIVHQPYSGPILRHSGTFSGSLTPLAKKSNCCKSNRVPSIIPSDLLRRKVVGFNACEPMSPEVTCLGRIKSKELDSRCGCKLTDGDGLSVDSQKVRKSICFDTKNQLCGKRFKGRKKKEKARRRFASVDSKSISLEPTGQTRREKAATLARSLTGILEDMQRLENERAHYEPSVPPPNSLLLMRGCRIGEKDADMDSDGDDEQWIINNVNKGLRHEPIVPPPNSLLLMRGCRIRGNLSSPPDVLMGRVPLKTKHVQACTAVLGDIESDAHQVEKLKARAVRHLSLLDLIDKEETFRDEGVSTSSDALDTGSSPASEDIGMVKKPIKEKVTHSCHRKATLCQRRSFGELPLIEVKLRTRMER</sequence>
<proteinExistence type="predicted"/>
<accession>A0A9D4URX8</accession>
<dbReference type="Proteomes" id="UP000886520">
    <property type="component" value="Chromosome 12"/>
</dbReference>
<evidence type="ECO:0000256" key="1">
    <source>
        <dbReference type="SAM" id="MobiDB-lite"/>
    </source>
</evidence>
<gene>
    <name evidence="2" type="ORF">GOP47_0012997</name>
</gene>
<dbReference type="AlphaFoldDB" id="A0A9D4URX8"/>
<reference evidence="2" key="1">
    <citation type="submission" date="2021-01" db="EMBL/GenBank/DDBJ databases">
        <title>Adiantum capillus-veneris genome.</title>
        <authorList>
            <person name="Fang Y."/>
            <person name="Liao Q."/>
        </authorList>
    </citation>
    <scope>NUCLEOTIDE SEQUENCE</scope>
    <source>
        <strain evidence="2">H3</strain>
        <tissue evidence="2">Leaf</tissue>
    </source>
</reference>
<dbReference type="EMBL" id="JABFUD020000012">
    <property type="protein sequence ID" value="KAI5072891.1"/>
    <property type="molecule type" value="Genomic_DNA"/>
</dbReference>
<feature type="region of interest" description="Disordered" evidence="1">
    <location>
        <begin position="86"/>
        <end position="107"/>
    </location>
</feature>
<keyword evidence="3" id="KW-1185">Reference proteome</keyword>
<evidence type="ECO:0000313" key="2">
    <source>
        <dbReference type="EMBL" id="KAI5072891.1"/>
    </source>
</evidence>
<comment type="caution">
    <text evidence="2">The sequence shown here is derived from an EMBL/GenBank/DDBJ whole genome shotgun (WGS) entry which is preliminary data.</text>
</comment>
<evidence type="ECO:0000313" key="3">
    <source>
        <dbReference type="Proteomes" id="UP000886520"/>
    </source>
</evidence>
<organism evidence="2 3">
    <name type="scientific">Adiantum capillus-veneris</name>
    <name type="common">Maidenhair fern</name>
    <dbReference type="NCBI Taxonomy" id="13818"/>
    <lineage>
        <taxon>Eukaryota</taxon>
        <taxon>Viridiplantae</taxon>
        <taxon>Streptophyta</taxon>
        <taxon>Embryophyta</taxon>
        <taxon>Tracheophyta</taxon>
        <taxon>Polypodiopsida</taxon>
        <taxon>Polypodiidae</taxon>
        <taxon>Polypodiales</taxon>
        <taxon>Pteridineae</taxon>
        <taxon>Pteridaceae</taxon>
        <taxon>Vittarioideae</taxon>
        <taxon>Adiantum</taxon>
    </lineage>
</organism>
<name>A0A9D4URX8_ADICA</name>
<dbReference type="OrthoDB" id="10420344at2759"/>
<protein>
    <submittedName>
        <fullName evidence="2">Uncharacterized protein</fullName>
    </submittedName>
</protein>
<feature type="region of interest" description="Disordered" evidence="1">
    <location>
        <begin position="1"/>
        <end position="21"/>
    </location>
</feature>